<dbReference type="Pfam" id="PF13538">
    <property type="entry name" value="UvrD_C_2"/>
    <property type="match status" value="1"/>
</dbReference>
<feature type="domain" description="AAA+ ATPase" evidence="13">
    <location>
        <begin position="319"/>
        <end position="483"/>
    </location>
</feature>
<dbReference type="InterPro" id="IPR006344">
    <property type="entry name" value="RecD"/>
</dbReference>
<evidence type="ECO:0000256" key="12">
    <source>
        <dbReference type="SAM" id="MobiDB-lite"/>
    </source>
</evidence>
<proteinExistence type="inferred from homology"/>
<dbReference type="CDD" id="cd17933">
    <property type="entry name" value="DEXSc_RecD-like"/>
    <property type="match status" value="1"/>
</dbReference>
<dbReference type="EC" id="5.6.2.3" evidence="11"/>
<dbReference type="InterPro" id="IPR003593">
    <property type="entry name" value="AAA+_ATPase"/>
</dbReference>
<dbReference type="AlphaFoldDB" id="A0A5C0AV68"/>
<keyword evidence="9 11" id="KW-0234">DNA repair</keyword>
<keyword evidence="6 11" id="KW-0269">Exonuclease</keyword>
<keyword evidence="4 11" id="KW-0378">Hydrolase</keyword>
<name>A0A5C0AV68_9BURK</name>
<keyword evidence="1 11" id="KW-0540">Nuclease</keyword>
<evidence type="ECO:0000256" key="7">
    <source>
        <dbReference type="ARBA" id="ARBA00022840"/>
    </source>
</evidence>
<feature type="region of interest" description="Disordered" evidence="12">
    <location>
        <begin position="1"/>
        <end position="101"/>
    </location>
</feature>
<evidence type="ECO:0000313" key="14">
    <source>
        <dbReference type="EMBL" id="QEI05504.1"/>
    </source>
</evidence>
<accession>A0A5C0AV68</accession>
<dbReference type="Pfam" id="PF13245">
    <property type="entry name" value="AAA_19"/>
    <property type="match status" value="1"/>
</dbReference>
<sequence length="826" mass="87480">MDSDLNGAWEPDFESEPDFASESSLELADEPAWLTAFLDEGVTHTESAPAPAPAPGSAPVSAPGSAAASAPASTAKTAPAKPAVPSVRAHAPATAPNIEPLTGATRSLAQFAADRNDPVQPGGLRPLENADDLLRQLDLWVGRGWLRALDRAFVDLLHGIAPQSDSLVLLAAALTSHQLGHGHVCLDLAATLDEPDFALSLPPEGDALRNTMLPSQLLSGLTPDVWRDALLANPLVDHGSNLAAGDRPMVLAGNRLYLRRYWNYELSVAASLRDRLAEPLPVPPDLPARLADLFPEPPPQVDGKPVSDWQKVACALAARGRFSLITGGPGTGKTTTVVRLLGMLQASALADGQALRIRLAAPTGKAAARLGESIGVQLSRLPLTDDVKAHVPTTVSTLHRLLGNRPDSRRFRHDRRHPLSLDVLVIDEASMIDLEMMASVLDALPASARLILLGDKDQLASVEAGAVLGDLCRDAEIGAYRADTRAWLEAMTGAPLVDPMLEPGEQALAQQTVMLRHSRRFGGASGIGRLARAVNAQDPAQARVVFAQSPQDLSTLRVDGERDAALLTLIVGATSRRAAGAGRTGSAAAAASNDVPSDAANAGPQGYAHYLNRLHNGRPPATTHHDDPAWAKWAADVLAAFDDFRLLCALRKGPWGVEGLNQRVADTLQARGLIRATDIWYEGRPVLSTRNDYSLGLMNGDIGIAMQVPTAEGTMALRVAFPRNDGQGGVRFVLPSRIGAIETVFAMTVHKSQGSEFAHTALVLPPALNPVLTKELIYTGITRARQWFTLVESGEGVFDAAVARRVRRLSGLSLHLDAPSQAVGAG</sequence>
<dbReference type="KEGG" id="pacr:FXN63_06355"/>
<dbReference type="GO" id="GO:0016887">
    <property type="term" value="F:ATP hydrolysis activity"/>
    <property type="evidence" value="ECO:0007669"/>
    <property type="project" value="RHEA"/>
</dbReference>
<keyword evidence="8 11" id="KW-0238">DNA-binding</keyword>
<dbReference type="GO" id="GO:0043139">
    <property type="term" value="F:5'-3' DNA helicase activity"/>
    <property type="evidence" value="ECO:0007669"/>
    <property type="project" value="UniProtKB-UniRule"/>
</dbReference>
<dbReference type="InterPro" id="IPR049550">
    <property type="entry name" value="RecD_N"/>
</dbReference>
<dbReference type="PANTHER" id="PTHR43788:SF6">
    <property type="entry name" value="DNA HELICASE B"/>
    <property type="match status" value="1"/>
</dbReference>
<keyword evidence="5 11" id="KW-0347">Helicase</keyword>
<dbReference type="GO" id="GO:0008854">
    <property type="term" value="F:exodeoxyribonuclease V activity"/>
    <property type="evidence" value="ECO:0007669"/>
    <property type="project" value="InterPro"/>
</dbReference>
<evidence type="ECO:0000256" key="10">
    <source>
        <dbReference type="ARBA" id="ARBA00023235"/>
    </source>
</evidence>
<dbReference type="SUPFAM" id="SSF52540">
    <property type="entry name" value="P-loop containing nucleoside triphosphate hydrolases"/>
    <property type="match status" value="2"/>
</dbReference>
<evidence type="ECO:0000256" key="4">
    <source>
        <dbReference type="ARBA" id="ARBA00022801"/>
    </source>
</evidence>
<keyword evidence="7 11" id="KW-0067">ATP-binding</keyword>
<comment type="catalytic activity">
    <reaction evidence="11">
        <text>ATP + H2O = ADP + phosphate + H(+)</text>
        <dbReference type="Rhea" id="RHEA:13065"/>
        <dbReference type="ChEBI" id="CHEBI:15377"/>
        <dbReference type="ChEBI" id="CHEBI:15378"/>
        <dbReference type="ChEBI" id="CHEBI:30616"/>
        <dbReference type="ChEBI" id="CHEBI:43474"/>
        <dbReference type="ChEBI" id="CHEBI:456216"/>
        <dbReference type="EC" id="5.6.2.3"/>
    </reaction>
</comment>
<dbReference type="SMART" id="SM00382">
    <property type="entry name" value="AAA"/>
    <property type="match status" value="1"/>
</dbReference>
<keyword evidence="3 11" id="KW-0227">DNA damage</keyword>
<comment type="similarity">
    <text evidence="11">Belongs to the RecD family.</text>
</comment>
<comment type="miscellaneous">
    <text evidence="11">In the RecBCD complex, RecB has a slow 3'-5' helicase, an exonuclease activity and loads RecA onto ssDNA, RecD has a fast 5'-3' helicase activity, while RecC stimulates the ATPase and processivity of the RecB helicase and contributes to recognition of the Chi site.</text>
</comment>
<dbReference type="InterPro" id="IPR027417">
    <property type="entry name" value="P-loop_NTPase"/>
</dbReference>
<gene>
    <name evidence="11 14" type="primary">recD</name>
    <name evidence="14" type="ORF">FXN63_06355</name>
</gene>
<evidence type="ECO:0000256" key="2">
    <source>
        <dbReference type="ARBA" id="ARBA00022741"/>
    </source>
</evidence>
<reference evidence="14 15" key="1">
    <citation type="submission" date="2019-08" db="EMBL/GenBank/DDBJ databases">
        <title>Amphibian skin-associated Pigmentiphaga: genome sequence and occurrence across geography and hosts.</title>
        <authorList>
            <person name="Bletz M.C."/>
            <person name="Bunk B."/>
            <person name="Sproeer C."/>
            <person name="Biwer P."/>
            <person name="Reiter S."/>
            <person name="Rabemananjara F.C.E."/>
            <person name="Schulz S."/>
            <person name="Overmann J."/>
            <person name="Vences M."/>
        </authorList>
    </citation>
    <scope>NUCLEOTIDE SEQUENCE [LARGE SCALE GENOMIC DNA]</scope>
    <source>
        <strain evidence="14 15">Mada1488</strain>
    </source>
</reference>
<evidence type="ECO:0000256" key="6">
    <source>
        <dbReference type="ARBA" id="ARBA00022839"/>
    </source>
</evidence>
<dbReference type="CDD" id="cd18809">
    <property type="entry name" value="SF1_C_RecD"/>
    <property type="match status" value="1"/>
</dbReference>
<evidence type="ECO:0000313" key="15">
    <source>
        <dbReference type="Proteomes" id="UP000325161"/>
    </source>
</evidence>
<evidence type="ECO:0000259" key="13">
    <source>
        <dbReference type="SMART" id="SM00382"/>
    </source>
</evidence>
<keyword evidence="2 11" id="KW-0547">Nucleotide-binding</keyword>
<evidence type="ECO:0000256" key="1">
    <source>
        <dbReference type="ARBA" id="ARBA00022722"/>
    </source>
</evidence>
<dbReference type="Gene3D" id="3.40.50.300">
    <property type="entry name" value="P-loop containing nucleotide triphosphate hydrolases"/>
    <property type="match status" value="3"/>
</dbReference>
<keyword evidence="10 11" id="KW-0413">Isomerase</keyword>
<organism evidence="14 15">
    <name type="scientific">Pigmentiphaga aceris</name>
    <dbReference type="NCBI Taxonomy" id="1940612"/>
    <lineage>
        <taxon>Bacteria</taxon>
        <taxon>Pseudomonadati</taxon>
        <taxon>Pseudomonadota</taxon>
        <taxon>Betaproteobacteria</taxon>
        <taxon>Burkholderiales</taxon>
        <taxon>Alcaligenaceae</taxon>
        <taxon>Pigmentiphaga</taxon>
    </lineage>
</organism>
<protein>
    <recommendedName>
        <fullName evidence="11">RecBCD enzyme subunit RecD</fullName>
        <ecNumber evidence="11">5.6.2.3</ecNumber>
    </recommendedName>
    <alternativeName>
        <fullName evidence="11">DNA 5'-3' helicase subunit RecD</fullName>
    </alternativeName>
    <alternativeName>
        <fullName evidence="11">Exonuclease V subunit RecD</fullName>
        <shortName evidence="11">ExoV subunit RecD</shortName>
    </alternativeName>
    <alternativeName>
        <fullName evidence="11">Helicase/nuclease RecBCD subunit RecD</fullName>
    </alternativeName>
</protein>
<dbReference type="Pfam" id="PF21185">
    <property type="entry name" value="RecD_N"/>
    <property type="match status" value="1"/>
</dbReference>
<feature type="binding site" evidence="11">
    <location>
        <begin position="327"/>
        <end position="334"/>
    </location>
    <ligand>
        <name>ATP</name>
        <dbReference type="ChEBI" id="CHEBI:30616"/>
    </ligand>
</feature>
<dbReference type="InterPro" id="IPR041851">
    <property type="entry name" value="RecD_N_sf"/>
</dbReference>
<dbReference type="InterPro" id="IPR027785">
    <property type="entry name" value="UvrD-like_helicase_C"/>
</dbReference>
<dbReference type="HAMAP" id="MF_01487">
    <property type="entry name" value="RecD"/>
    <property type="match status" value="1"/>
</dbReference>
<dbReference type="GO" id="GO:0000724">
    <property type="term" value="P:double-strand break repair via homologous recombination"/>
    <property type="evidence" value="ECO:0007669"/>
    <property type="project" value="UniProtKB-UniRule"/>
</dbReference>
<feature type="compositionally biased region" description="Low complexity" evidence="12">
    <location>
        <begin position="57"/>
        <end position="86"/>
    </location>
</feature>
<dbReference type="GO" id="GO:0005524">
    <property type="term" value="F:ATP binding"/>
    <property type="evidence" value="ECO:0007669"/>
    <property type="project" value="UniProtKB-UniRule"/>
</dbReference>
<keyword evidence="15" id="KW-1185">Reference proteome</keyword>
<evidence type="ECO:0000256" key="8">
    <source>
        <dbReference type="ARBA" id="ARBA00023125"/>
    </source>
</evidence>
<dbReference type="GO" id="GO:0009338">
    <property type="term" value="C:exodeoxyribonuclease V complex"/>
    <property type="evidence" value="ECO:0007669"/>
    <property type="project" value="InterPro"/>
</dbReference>
<dbReference type="OrthoDB" id="9803432at2"/>
<dbReference type="PANTHER" id="PTHR43788">
    <property type="entry name" value="DNA2/NAM7 HELICASE FAMILY MEMBER"/>
    <property type="match status" value="1"/>
</dbReference>
<dbReference type="NCBIfam" id="TIGR01447">
    <property type="entry name" value="recD"/>
    <property type="match status" value="1"/>
</dbReference>
<dbReference type="GO" id="GO:0017116">
    <property type="term" value="F:single-stranded DNA helicase activity"/>
    <property type="evidence" value="ECO:0007669"/>
    <property type="project" value="TreeGrafter"/>
</dbReference>
<dbReference type="RefSeq" id="WP_148813785.1">
    <property type="nucleotide sequence ID" value="NZ_CP043046.1"/>
</dbReference>
<dbReference type="InterPro" id="IPR050534">
    <property type="entry name" value="Coronavir_polyprotein_1ab"/>
</dbReference>
<comment type="function">
    <text evidence="11">A helicase/nuclease that prepares dsDNA breaks (DSB) for recombinational DNA repair. Binds to DSBs and unwinds DNA via a highly rapid and processive ATP-dependent bidirectional helicase activity. Unwinds dsDNA until it encounters a Chi (crossover hotspot instigator) sequence from the 3' direction. Cuts ssDNA a few nucleotides 3' to the Chi site. The properties and activities of the enzyme are changed at Chi. The Chi-altered holoenzyme produces a long 3'-ssDNA overhang and facilitates RecA-binding to the ssDNA for homologous DNA recombination and repair. Holoenzyme degrades any linearized DNA that is unable to undergo homologous recombination. In the holoenzyme this subunit has ssDNA-dependent ATPase and 5'-3' helicase activity. When added to pre-assembled RecBC greatly stimulates nuclease activity and augments holoenzyme processivity. Negatively regulates the RecA-loading ability of RecBCD.</text>
</comment>
<dbReference type="GO" id="GO:0003677">
    <property type="term" value="F:DNA binding"/>
    <property type="evidence" value="ECO:0007669"/>
    <property type="project" value="UniProtKB-UniRule"/>
</dbReference>
<dbReference type="Gene3D" id="1.10.10.1020">
    <property type="entry name" value="RecBCD complex, subunit RecD, N-terminal domain"/>
    <property type="match status" value="1"/>
</dbReference>
<evidence type="ECO:0000256" key="3">
    <source>
        <dbReference type="ARBA" id="ARBA00022763"/>
    </source>
</evidence>
<comment type="subunit">
    <text evidence="11">Heterotrimer of RecB, RecC and RecD. All subunits contribute to DNA-binding.</text>
</comment>
<dbReference type="Proteomes" id="UP000325161">
    <property type="component" value="Chromosome"/>
</dbReference>
<evidence type="ECO:0000256" key="5">
    <source>
        <dbReference type="ARBA" id="ARBA00022806"/>
    </source>
</evidence>
<evidence type="ECO:0000256" key="9">
    <source>
        <dbReference type="ARBA" id="ARBA00023204"/>
    </source>
</evidence>
<evidence type="ECO:0000256" key="11">
    <source>
        <dbReference type="HAMAP-Rule" id="MF_01487"/>
    </source>
</evidence>
<dbReference type="EMBL" id="CP043046">
    <property type="protein sequence ID" value="QEI05504.1"/>
    <property type="molecule type" value="Genomic_DNA"/>
</dbReference>